<evidence type="ECO:0000313" key="1">
    <source>
        <dbReference type="EMBL" id="CAE29448.1"/>
    </source>
</evidence>
<dbReference type="EMBL" id="BX572605">
    <property type="protein sequence ID" value="CAE29448.1"/>
    <property type="molecule type" value="Genomic_DNA"/>
</dbReference>
<gene>
    <name evidence="1" type="ordered locus">RPA4007</name>
</gene>
<sequence>MMQVAATERHASAPASEGAIMGVIIYPLHFIREFHRRLTVHFTRLHRRTSNPLGTDVCTCGQTITAPTGSSYSKGRAINAWHCNACDRRWNTFSELGFDKGKERSDVPKS</sequence>
<dbReference type="STRING" id="258594.RPA4007"/>
<dbReference type="eggNOG" id="ENOG50319UD">
    <property type="taxonomic scope" value="Bacteria"/>
</dbReference>
<name>Q6N2P3_RHOPA</name>
<dbReference type="AlphaFoldDB" id="Q6N2P3"/>
<accession>Q6N2P3</accession>
<dbReference type="HOGENOM" id="CLU_2452656_0_0_5"/>
<protein>
    <submittedName>
        <fullName evidence="1">Uncharacterized protein</fullName>
    </submittedName>
</protein>
<proteinExistence type="predicted"/>
<organism evidence="1">
    <name type="scientific">Rhodopseudomonas palustris (strain ATCC BAA-98 / CGA009)</name>
    <dbReference type="NCBI Taxonomy" id="258594"/>
    <lineage>
        <taxon>Bacteria</taxon>
        <taxon>Pseudomonadati</taxon>
        <taxon>Pseudomonadota</taxon>
        <taxon>Alphaproteobacteria</taxon>
        <taxon>Hyphomicrobiales</taxon>
        <taxon>Nitrobacteraceae</taxon>
        <taxon>Rhodopseudomonas</taxon>
    </lineage>
</organism>
<reference evidence="1" key="1">
    <citation type="journal article" date="2004" name="Nat. Biotechnol.">
        <title>Complete genome sequence of the metabolically versatile photosynthetic bacterium Rhodopseudomonas palustris.</title>
        <authorList>
            <person name="Larimer F.W."/>
            <person name="Chain P."/>
            <person name="Hauser L."/>
            <person name="Lamerdin J."/>
            <person name="Malfatti S."/>
            <person name="Do L."/>
            <person name="Land M.L."/>
            <person name="Pelletier D.A."/>
            <person name="Beatty J.T."/>
            <person name="Lang A.S."/>
            <person name="Tabita F.R."/>
            <person name="Gibson J.L."/>
            <person name="Hanson T.E."/>
            <person name="Bobst C."/>
            <person name="Torres J.L."/>
            <person name="Peres C."/>
            <person name="Harrison F.H."/>
            <person name="Gibson J."/>
            <person name="Harwood C.S."/>
        </authorList>
    </citation>
    <scope>NUCLEOTIDE SEQUENCE [LARGE SCALE GENOMIC DNA]</scope>
    <source>
        <strain evidence="1">CGA009</strain>
    </source>
</reference>